<dbReference type="PANTHER" id="PTHR45786">
    <property type="entry name" value="DNA BINDING PROTEIN-LIKE"/>
    <property type="match status" value="1"/>
</dbReference>
<evidence type="ECO:0000256" key="1">
    <source>
        <dbReference type="ARBA" id="ARBA00022737"/>
    </source>
</evidence>
<feature type="domain" description="Replication protein A 70 kDa DNA-binding subunit B/D first OB fold" evidence="3">
    <location>
        <begin position="419"/>
        <end position="525"/>
    </location>
</feature>
<dbReference type="InterPro" id="IPR011990">
    <property type="entry name" value="TPR-like_helical_dom_sf"/>
</dbReference>
<reference evidence="4" key="1">
    <citation type="submission" date="2020-03" db="EMBL/GenBank/DDBJ databases">
        <title>Castanea mollissima Vanexum genome sequencing.</title>
        <authorList>
            <person name="Staton M."/>
        </authorList>
    </citation>
    <scope>NUCLEOTIDE SEQUENCE</scope>
    <source>
        <tissue evidence="4">Leaf</tissue>
    </source>
</reference>
<keyword evidence="5" id="KW-1185">Reference proteome</keyword>
<dbReference type="InterPro" id="IPR002885">
    <property type="entry name" value="PPR_rpt"/>
</dbReference>
<dbReference type="Gene3D" id="2.40.50.140">
    <property type="entry name" value="Nucleic acid-binding proteins"/>
    <property type="match status" value="2"/>
</dbReference>
<dbReference type="CDD" id="cd04480">
    <property type="entry name" value="RPA1_DBD_A_like"/>
    <property type="match status" value="1"/>
</dbReference>
<protein>
    <recommendedName>
        <fullName evidence="3">Replication protein A 70 kDa DNA-binding subunit B/D first OB fold domain-containing protein</fullName>
    </recommendedName>
</protein>
<keyword evidence="1" id="KW-0677">Repeat</keyword>
<gene>
    <name evidence="4" type="ORF">CMV_009298</name>
</gene>
<dbReference type="InterPro" id="IPR003871">
    <property type="entry name" value="RFA1B/D_OB_1st"/>
</dbReference>
<dbReference type="Pfam" id="PF02721">
    <property type="entry name" value="DUF223"/>
    <property type="match status" value="1"/>
</dbReference>
<dbReference type="EMBL" id="JRKL02001019">
    <property type="protein sequence ID" value="KAF3966612.1"/>
    <property type="molecule type" value="Genomic_DNA"/>
</dbReference>
<accession>A0A8J4VR34</accession>
<dbReference type="AlphaFoldDB" id="A0A8J4VR34"/>
<dbReference type="Proteomes" id="UP000737018">
    <property type="component" value="Unassembled WGS sequence"/>
</dbReference>
<organism evidence="4 5">
    <name type="scientific">Castanea mollissima</name>
    <name type="common">Chinese chestnut</name>
    <dbReference type="NCBI Taxonomy" id="60419"/>
    <lineage>
        <taxon>Eukaryota</taxon>
        <taxon>Viridiplantae</taxon>
        <taxon>Streptophyta</taxon>
        <taxon>Embryophyta</taxon>
        <taxon>Tracheophyta</taxon>
        <taxon>Spermatophyta</taxon>
        <taxon>Magnoliopsida</taxon>
        <taxon>eudicotyledons</taxon>
        <taxon>Gunneridae</taxon>
        <taxon>Pentapetalae</taxon>
        <taxon>rosids</taxon>
        <taxon>fabids</taxon>
        <taxon>Fagales</taxon>
        <taxon>Fagaceae</taxon>
        <taxon>Castanea</taxon>
    </lineage>
</organism>
<evidence type="ECO:0000259" key="3">
    <source>
        <dbReference type="Pfam" id="PF02721"/>
    </source>
</evidence>
<dbReference type="OrthoDB" id="1931061at2759"/>
<dbReference type="NCBIfam" id="TIGR00756">
    <property type="entry name" value="PPR"/>
    <property type="match status" value="1"/>
</dbReference>
<evidence type="ECO:0000313" key="4">
    <source>
        <dbReference type="EMBL" id="KAF3966612.1"/>
    </source>
</evidence>
<sequence length="747" mass="85228">MCSRSEADPGNLFDVPISYCPGTSTLQSKTNNGNLFEVPISYGSGICTFQSHDKNGATKRLKSEKNSGNYNKQLVKAPMIGCDFDFGNVENTLVLSQLNDEILQRCDKEVIDDILLDVPVDVMVEEVATDFLPNNANTIFGSTSHESNTISVDLPNEHFIHVIRPAEVAAPTENEVQHRIRSISSNKENDVIDPEIVNSLIHMLDENNALVKVFRMARDHYTKCNAADVRLRLINCHTNHSSQYNLPIASKVAGLIVGDFDPNNGYRDIIVKDRDRGLRRISEIHLAFMAMQYPLLFRYGEDGFSLDQIWELNWKDFSEDILFRQRQILRFDQPQLSENQLRSYTLHEIEKLLIKAGKSLKDYPPMPLPDMSLIRERNNRLLEEELSYDKEALAAEYASSSTKLNILHKHLSGITMSKGYNFLDQISDAKETWRIRVRICRLWKAVNKRSGNNFISLDMIFIDEKKNLMHAIVRKNVFQKFSAILREGGTFIISNFKVTVTNKGYRSVSNDLKIIFLLTTSVKECNEESELIPMHAFEFATYDCINSHLNDNSYLIDIIGKLTSVGPIEQVHFDNGSTNIRNLEILLPQDKELKFSLWDESAEKITENDFKEDEGPYIIIVTSTIVKAFRDFSSKTQPPPVPSPTNHRLHGLRHHWQIERPNTYMWNTMIKGYCKAKISTVGFSFFHQMARECVEMARRSFVFALKVCEQFCAVLEGGIGSLLGLEDGLLIFRFGFGSAKWVGPFLC</sequence>
<feature type="repeat" description="PPR" evidence="2">
    <location>
        <begin position="662"/>
        <end position="696"/>
    </location>
</feature>
<proteinExistence type="predicted"/>
<comment type="caution">
    <text evidence="4">The sequence shown here is derived from an EMBL/GenBank/DDBJ whole genome shotgun (WGS) entry which is preliminary data.</text>
</comment>
<dbReference type="PROSITE" id="PS51375">
    <property type="entry name" value="PPR"/>
    <property type="match status" value="1"/>
</dbReference>
<evidence type="ECO:0000256" key="2">
    <source>
        <dbReference type="PROSITE-ProRule" id="PRU00708"/>
    </source>
</evidence>
<dbReference type="PANTHER" id="PTHR45786:SF74">
    <property type="entry name" value="ATP-DEPENDENT DNA HELICASE"/>
    <property type="match status" value="1"/>
</dbReference>
<dbReference type="SUPFAM" id="SSF50249">
    <property type="entry name" value="Nucleic acid-binding proteins"/>
    <property type="match status" value="2"/>
</dbReference>
<evidence type="ECO:0000313" key="5">
    <source>
        <dbReference type="Proteomes" id="UP000737018"/>
    </source>
</evidence>
<dbReference type="Gene3D" id="1.25.40.10">
    <property type="entry name" value="Tetratricopeptide repeat domain"/>
    <property type="match status" value="1"/>
</dbReference>
<dbReference type="InterPro" id="IPR012340">
    <property type="entry name" value="NA-bd_OB-fold"/>
</dbReference>
<name>A0A8J4VR34_9ROSI</name>